<name>A0AAD9A6C6_9PEZI</name>
<dbReference type="Proteomes" id="UP001243330">
    <property type="component" value="Unassembled WGS sequence"/>
</dbReference>
<comment type="caution">
    <text evidence="1">The sequence shown here is derived from an EMBL/GenBank/DDBJ whole genome shotgun (WGS) entry which is preliminary data.</text>
</comment>
<accession>A0AAD9A6C6</accession>
<organism evidence="1 2">
    <name type="scientific">Colletotrichum chrysophilum</name>
    <dbReference type="NCBI Taxonomy" id="1836956"/>
    <lineage>
        <taxon>Eukaryota</taxon>
        <taxon>Fungi</taxon>
        <taxon>Dikarya</taxon>
        <taxon>Ascomycota</taxon>
        <taxon>Pezizomycotina</taxon>
        <taxon>Sordariomycetes</taxon>
        <taxon>Hypocreomycetidae</taxon>
        <taxon>Glomerellales</taxon>
        <taxon>Glomerellaceae</taxon>
        <taxon>Colletotrichum</taxon>
        <taxon>Colletotrichum gloeosporioides species complex</taxon>
    </lineage>
</organism>
<evidence type="ECO:0000313" key="1">
    <source>
        <dbReference type="EMBL" id="KAK1842291.1"/>
    </source>
</evidence>
<reference evidence="1" key="1">
    <citation type="submission" date="2023-01" db="EMBL/GenBank/DDBJ databases">
        <title>Colletotrichum chrysophilum M932 genome sequence.</title>
        <authorList>
            <person name="Baroncelli R."/>
        </authorList>
    </citation>
    <scope>NUCLEOTIDE SEQUENCE</scope>
    <source>
        <strain evidence="1">M932</strain>
    </source>
</reference>
<dbReference type="AlphaFoldDB" id="A0AAD9A6C6"/>
<evidence type="ECO:0000313" key="2">
    <source>
        <dbReference type="Proteomes" id="UP001243330"/>
    </source>
</evidence>
<keyword evidence="2" id="KW-1185">Reference proteome</keyword>
<sequence>MLFFETALQPRPAATRLTNSFRNAVNPRWLPDDSCLFSVSSDWPLPLCPSPWGPGCLRHVRFHLRAARIASWHHIALRAPHH</sequence>
<protein>
    <submittedName>
        <fullName evidence="1">Uncharacterized protein</fullName>
    </submittedName>
</protein>
<dbReference type="EMBL" id="JAQOWY010000422">
    <property type="protein sequence ID" value="KAK1842291.1"/>
    <property type="molecule type" value="Genomic_DNA"/>
</dbReference>
<gene>
    <name evidence="1" type="ORF">CCHR01_15068</name>
</gene>
<proteinExistence type="predicted"/>